<evidence type="ECO:0000313" key="7">
    <source>
        <dbReference type="Proteomes" id="UP001262410"/>
    </source>
</evidence>
<comment type="caution">
    <text evidence="6">The sequence shown here is derived from an EMBL/GenBank/DDBJ whole genome shotgun (WGS) entry which is preliminary data.</text>
</comment>
<name>A0ABU1JS30_9PROT</name>
<dbReference type="InterPro" id="IPR000847">
    <property type="entry name" value="LysR_HTH_N"/>
</dbReference>
<keyword evidence="7" id="KW-1185">Reference proteome</keyword>
<dbReference type="PANTHER" id="PTHR30537:SF72">
    <property type="entry name" value="LYSR FAMILY TRANSCRIPTIONAL REGULATOR"/>
    <property type="match status" value="1"/>
</dbReference>
<evidence type="ECO:0000256" key="1">
    <source>
        <dbReference type="ARBA" id="ARBA00009437"/>
    </source>
</evidence>
<dbReference type="EMBL" id="JAVDPW010000007">
    <property type="protein sequence ID" value="MDR6291425.1"/>
    <property type="molecule type" value="Genomic_DNA"/>
</dbReference>
<dbReference type="Gene3D" id="3.40.190.290">
    <property type="match status" value="1"/>
</dbReference>
<keyword evidence="3 6" id="KW-0238">DNA-binding</keyword>
<sequence>MSAMSAFVQAAELRSFKLAGQQFGLSSSAIGKTIAKLEDQLGIRLFHRSTRAIRLTPEGEMFLDRCRHILCELEAAEAELAQATAFPRGRLRVGVPFTGELLTPLFAEFTARYPEVELDLDYNDRLVDVIEDGFDAVIRSGEVSDSRLMHVKLGDFTSRMVASPGYIESAGEPRKPADLVNHRLLHHRFYETGKLGSWGPAVPEGTILPVVLSATSLEPLVRLAEAGCGIASLPYFTVAGGLRSGILREVLPGSEKISRALRLLWPRSKTPLPKLSAFVKFMTESMKSALDEGRD</sequence>
<keyword evidence="2" id="KW-0805">Transcription regulation</keyword>
<proteinExistence type="inferred from homology"/>
<dbReference type="PANTHER" id="PTHR30537">
    <property type="entry name" value="HTH-TYPE TRANSCRIPTIONAL REGULATOR"/>
    <property type="match status" value="1"/>
</dbReference>
<evidence type="ECO:0000256" key="3">
    <source>
        <dbReference type="ARBA" id="ARBA00023125"/>
    </source>
</evidence>
<dbReference type="SUPFAM" id="SSF46785">
    <property type="entry name" value="Winged helix' DNA-binding domain"/>
    <property type="match status" value="1"/>
</dbReference>
<organism evidence="6 7">
    <name type="scientific">Inquilinus ginsengisoli</name>
    <dbReference type="NCBI Taxonomy" id="363840"/>
    <lineage>
        <taxon>Bacteria</taxon>
        <taxon>Pseudomonadati</taxon>
        <taxon>Pseudomonadota</taxon>
        <taxon>Alphaproteobacteria</taxon>
        <taxon>Rhodospirillales</taxon>
        <taxon>Rhodospirillaceae</taxon>
        <taxon>Inquilinus</taxon>
    </lineage>
</organism>
<dbReference type="Proteomes" id="UP001262410">
    <property type="component" value="Unassembled WGS sequence"/>
</dbReference>
<feature type="domain" description="HTH lysR-type" evidence="5">
    <location>
        <begin position="1"/>
        <end position="56"/>
    </location>
</feature>
<dbReference type="SUPFAM" id="SSF53850">
    <property type="entry name" value="Periplasmic binding protein-like II"/>
    <property type="match status" value="1"/>
</dbReference>
<evidence type="ECO:0000259" key="5">
    <source>
        <dbReference type="PROSITE" id="PS50931"/>
    </source>
</evidence>
<evidence type="ECO:0000256" key="2">
    <source>
        <dbReference type="ARBA" id="ARBA00023015"/>
    </source>
</evidence>
<evidence type="ECO:0000256" key="4">
    <source>
        <dbReference type="ARBA" id="ARBA00023163"/>
    </source>
</evidence>
<evidence type="ECO:0000313" key="6">
    <source>
        <dbReference type="EMBL" id="MDR6291425.1"/>
    </source>
</evidence>
<dbReference type="Gene3D" id="1.10.10.10">
    <property type="entry name" value="Winged helix-like DNA-binding domain superfamily/Winged helix DNA-binding domain"/>
    <property type="match status" value="1"/>
</dbReference>
<gene>
    <name evidence="6" type="ORF">E9232_003959</name>
</gene>
<dbReference type="Pfam" id="PF03466">
    <property type="entry name" value="LysR_substrate"/>
    <property type="match status" value="1"/>
</dbReference>
<dbReference type="Pfam" id="PF00126">
    <property type="entry name" value="HTH_1"/>
    <property type="match status" value="1"/>
</dbReference>
<dbReference type="InterPro" id="IPR058163">
    <property type="entry name" value="LysR-type_TF_proteobact-type"/>
</dbReference>
<reference evidence="6 7" key="1">
    <citation type="submission" date="2023-07" db="EMBL/GenBank/DDBJ databases">
        <title>Sorghum-associated microbial communities from plants grown in Nebraska, USA.</title>
        <authorList>
            <person name="Schachtman D."/>
        </authorList>
    </citation>
    <scope>NUCLEOTIDE SEQUENCE [LARGE SCALE GENOMIC DNA]</scope>
    <source>
        <strain evidence="6 7">584</strain>
    </source>
</reference>
<dbReference type="InterPro" id="IPR036388">
    <property type="entry name" value="WH-like_DNA-bd_sf"/>
</dbReference>
<dbReference type="InterPro" id="IPR005119">
    <property type="entry name" value="LysR_subst-bd"/>
</dbReference>
<comment type="similarity">
    <text evidence="1">Belongs to the LysR transcriptional regulatory family.</text>
</comment>
<keyword evidence="4" id="KW-0804">Transcription</keyword>
<dbReference type="PROSITE" id="PS50931">
    <property type="entry name" value="HTH_LYSR"/>
    <property type="match status" value="1"/>
</dbReference>
<accession>A0ABU1JS30</accession>
<dbReference type="InterPro" id="IPR036390">
    <property type="entry name" value="WH_DNA-bd_sf"/>
</dbReference>
<protein>
    <submittedName>
        <fullName evidence="6">DNA-binding transcriptional LysR family regulator</fullName>
    </submittedName>
</protein>
<dbReference type="GO" id="GO:0003677">
    <property type="term" value="F:DNA binding"/>
    <property type="evidence" value="ECO:0007669"/>
    <property type="project" value="UniProtKB-KW"/>
</dbReference>
<dbReference type="CDD" id="cd08476">
    <property type="entry name" value="PBP2_CrgA_like_7"/>
    <property type="match status" value="1"/>
</dbReference>